<evidence type="ECO:0000256" key="7">
    <source>
        <dbReference type="SAM" id="Coils"/>
    </source>
</evidence>
<dbReference type="InterPro" id="IPR011047">
    <property type="entry name" value="Quinoprotein_ADH-like_sf"/>
</dbReference>
<feature type="domain" description="Small-subunit processome Utp12" evidence="8">
    <location>
        <begin position="807"/>
        <end position="893"/>
    </location>
</feature>
<dbReference type="SUPFAM" id="SSF50978">
    <property type="entry name" value="WD40 repeat-like"/>
    <property type="match status" value="1"/>
</dbReference>
<dbReference type="InterPro" id="IPR036322">
    <property type="entry name" value="WD40_repeat_dom_sf"/>
</dbReference>
<dbReference type="InterPro" id="IPR001680">
    <property type="entry name" value="WD40_rpt"/>
</dbReference>
<dbReference type="PANTHER" id="PTHR19853:SF0">
    <property type="entry name" value="WD REPEAT-CONTAINING PROTEIN 3"/>
    <property type="match status" value="1"/>
</dbReference>
<evidence type="ECO:0000256" key="2">
    <source>
        <dbReference type="ARBA" id="ARBA00022574"/>
    </source>
</evidence>
<dbReference type="InterPro" id="IPR020472">
    <property type="entry name" value="WD40_PAC1"/>
</dbReference>
<feature type="repeat" description="WD" evidence="6">
    <location>
        <begin position="191"/>
        <end position="224"/>
    </location>
</feature>
<keyword evidence="7" id="KW-0175">Coiled coil</keyword>
<feature type="repeat" description="WD" evidence="6">
    <location>
        <begin position="65"/>
        <end position="106"/>
    </location>
</feature>
<evidence type="ECO:0000313" key="9">
    <source>
        <dbReference type="EMBL" id="CAK9253959.1"/>
    </source>
</evidence>
<dbReference type="PROSITE" id="PS00678">
    <property type="entry name" value="WD_REPEATS_1"/>
    <property type="match status" value="4"/>
</dbReference>
<comment type="caution">
    <text evidence="9">The sequence shown here is derived from an EMBL/GenBank/DDBJ whole genome shotgun (WGS) entry which is preliminary data.</text>
</comment>
<accession>A0ABP0VHQ1</accession>
<feature type="repeat" description="WD" evidence="6">
    <location>
        <begin position="403"/>
        <end position="443"/>
    </location>
</feature>
<feature type="repeat" description="WD" evidence="6">
    <location>
        <begin position="625"/>
        <end position="666"/>
    </location>
</feature>
<dbReference type="InterPro" id="IPR019775">
    <property type="entry name" value="WD40_repeat_CS"/>
</dbReference>
<dbReference type="Pfam" id="PF25172">
    <property type="entry name" value="Beta-prop_WDR3_2nd"/>
    <property type="match status" value="1"/>
</dbReference>
<dbReference type="InterPro" id="IPR015943">
    <property type="entry name" value="WD40/YVTN_repeat-like_dom_sf"/>
</dbReference>
<keyword evidence="10" id="KW-1185">Reference proteome</keyword>
<dbReference type="PROSITE" id="PS50294">
    <property type="entry name" value="WD_REPEATS_REGION"/>
    <property type="match status" value="6"/>
</dbReference>
<comment type="subcellular location">
    <subcellularLocation>
        <location evidence="1">Nucleus</location>
        <location evidence="1">Nucleolus</location>
    </subcellularLocation>
</comment>
<dbReference type="Pfam" id="PF04003">
    <property type="entry name" value="Utp12"/>
    <property type="match status" value="1"/>
</dbReference>
<gene>
    <name evidence="9" type="ORF">CSSPJE1EN1_LOCUS29337</name>
</gene>
<evidence type="ECO:0000259" key="8">
    <source>
        <dbReference type="Pfam" id="PF04003"/>
    </source>
</evidence>
<evidence type="ECO:0000256" key="1">
    <source>
        <dbReference type="ARBA" id="ARBA00004604"/>
    </source>
</evidence>
<reference evidence="9" key="1">
    <citation type="submission" date="2024-02" db="EMBL/GenBank/DDBJ databases">
        <authorList>
            <consortium name="ELIXIR-Norway"/>
            <consortium name="Elixir Norway"/>
        </authorList>
    </citation>
    <scope>NUCLEOTIDE SEQUENCE</scope>
</reference>
<dbReference type="Pfam" id="PF25173">
    <property type="entry name" value="Beta-prop_WDR3_1st"/>
    <property type="match status" value="1"/>
</dbReference>
<comment type="similarity">
    <text evidence="5">Belongs to the WD repeat WDR3/UTP12 family.</text>
</comment>
<evidence type="ECO:0000256" key="6">
    <source>
        <dbReference type="PROSITE-ProRule" id="PRU00221"/>
    </source>
</evidence>
<feature type="coiled-coil region" evidence="7">
    <location>
        <begin position="224"/>
        <end position="261"/>
    </location>
</feature>
<dbReference type="InterPro" id="IPR007148">
    <property type="entry name" value="SSU_processome_Utp12"/>
</dbReference>
<feature type="repeat" description="WD" evidence="6">
    <location>
        <begin position="107"/>
        <end position="148"/>
    </location>
</feature>
<dbReference type="InterPro" id="IPR051570">
    <property type="entry name" value="TBC1_cilium_biogenesis"/>
</dbReference>
<dbReference type="Gene3D" id="2.130.10.10">
    <property type="entry name" value="YVTN repeat-like/Quinoprotein amine dehydrogenase"/>
    <property type="match status" value="4"/>
</dbReference>
<dbReference type="Proteomes" id="UP001497444">
    <property type="component" value="Unassembled WGS sequence"/>
</dbReference>
<keyword evidence="3" id="KW-0677">Repeat</keyword>
<feature type="repeat" description="WD" evidence="6">
    <location>
        <begin position="667"/>
        <end position="708"/>
    </location>
</feature>
<dbReference type="PRINTS" id="PR00320">
    <property type="entry name" value="GPROTEINBRPT"/>
</dbReference>
<sequence>MVKTQQYLRWSETSLFGCIGSQNGGIQYVIDSKYGPNERLVATAVCENVMLWDIKTGQKVLQLSEDNNKSEVTCLTSNGRTGLIASGHSDGTIRIFDYNSGQLKVTFSGHKSVVTALCFDVNGLRLASGGKDTEIVIWDVTNESGLFRLKGHKGVVTQLQFMAQHNCILSSSKDTFIKFWDLNTQHCFKTLIGHKTEVSSFVLFNNDLRLISGANDSELRVWNIIFKDQNLEEFQTKLEALKSNSEDKDEDEEEIDEQNDVLIVERFGSILRKSTQRLTHLFIDSTERILICHAKESFIECFKLKTEEEVKKSIQNRLKKERKRRKSENIESEELDELLIVNKTLSDEIEKLDVIKTSSKVKSCDLLMNKNECKIAVLLSNNSIEFYSFKPSIKPQIYASIHLEGHRSDVRTVAISSDNFSILSASAESLKVWNRTSGKCITTIGEGVEYALCSVFAPGDRYCVLGTKTGKLQIFDLSSAQLQQTIDASEELLPIWSICVYPNLQGLVSGGEDKLVKFWNFELLFDNNTNSRQLTLKSERTLKMSEGVLCVKISPNSKFIAVSLLDSTVKVFFMDTLKFFLSLYGHKFPVLCMDISDDSNIIVTGSSDKNIKIWGLDFGDCHKSIFAHEDNIMCLQFVPKTHYFFSASKDKLLKEWDADNYQKIITLEGHQSEIWALAVSPNGKFVVTASHDKSIRIWDKSNEPLVLEEEQEIEREKQFEKSMFEIEETVIPGETNKEATLPSKRTVETVKGAEKLIEALDVFEEEVAVNKEYDSQCKRALNNNEELPAKPSHNPLMNIYGTCCLFRYILEVLKRIKSNELEETLLTLPFNYTISLLKVLTQLLERKWEIELLCRCICFIIRVNLGQITSTSTLLPTLDKLRHLMNDSVSDLK</sequence>
<evidence type="ECO:0000313" key="10">
    <source>
        <dbReference type="Proteomes" id="UP001497444"/>
    </source>
</evidence>
<name>A0ABP0VHQ1_9BRYO</name>
<keyword evidence="2 6" id="KW-0853">WD repeat</keyword>
<dbReference type="PROSITE" id="PS50082">
    <property type="entry name" value="WD_REPEATS_2"/>
    <property type="match status" value="8"/>
</dbReference>
<feature type="repeat" description="WD" evidence="6">
    <location>
        <begin position="583"/>
        <end position="624"/>
    </location>
</feature>
<organism evidence="9 10">
    <name type="scientific">Sphagnum jensenii</name>
    <dbReference type="NCBI Taxonomy" id="128206"/>
    <lineage>
        <taxon>Eukaryota</taxon>
        <taxon>Viridiplantae</taxon>
        <taxon>Streptophyta</taxon>
        <taxon>Embryophyta</taxon>
        <taxon>Bryophyta</taxon>
        <taxon>Sphagnophytina</taxon>
        <taxon>Sphagnopsida</taxon>
        <taxon>Sphagnales</taxon>
        <taxon>Sphagnaceae</taxon>
        <taxon>Sphagnum</taxon>
    </lineage>
</organism>
<keyword evidence="4" id="KW-0539">Nucleus</keyword>
<dbReference type="PANTHER" id="PTHR19853">
    <property type="entry name" value="WD REPEAT CONTAINING PROTEIN 3 WDR3"/>
    <property type="match status" value="1"/>
</dbReference>
<evidence type="ECO:0000256" key="4">
    <source>
        <dbReference type="ARBA" id="ARBA00023242"/>
    </source>
</evidence>
<proteinExistence type="inferred from homology"/>
<dbReference type="EMBL" id="CAXAQS010000955">
    <property type="protein sequence ID" value="CAK9253959.1"/>
    <property type="molecule type" value="Genomic_DNA"/>
</dbReference>
<feature type="coiled-coil region" evidence="7">
    <location>
        <begin position="304"/>
        <end position="338"/>
    </location>
</feature>
<dbReference type="CDD" id="cd00200">
    <property type="entry name" value="WD40"/>
    <property type="match status" value="1"/>
</dbReference>
<protein>
    <recommendedName>
        <fullName evidence="8">Small-subunit processome Utp12 domain-containing protein</fullName>
    </recommendedName>
</protein>
<feature type="repeat" description="WD" evidence="6">
    <location>
        <begin position="149"/>
        <end position="190"/>
    </location>
</feature>
<dbReference type="SMART" id="SM00320">
    <property type="entry name" value="WD40"/>
    <property type="match status" value="12"/>
</dbReference>
<feature type="non-terminal residue" evidence="9">
    <location>
        <position position="893"/>
    </location>
</feature>
<evidence type="ECO:0000256" key="3">
    <source>
        <dbReference type="ARBA" id="ARBA00022737"/>
    </source>
</evidence>
<evidence type="ECO:0000256" key="5">
    <source>
        <dbReference type="ARBA" id="ARBA00038229"/>
    </source>
</evidence>
<dbReference type="SUPFAM" id="SSF50998">
    <property type="entry name" value="Quinoprotein alcohol dehydrogenase-like"/>
    <property type="match status" value="1"/>
</dbReference>